<evidence type="ECO:0000313" key="3">
    <source>
        <dbReference type="EMBL" id="NKY96307.1"/>
    </source>
</evidence>
<reference evidence="3 4" key="1">
    <citation type="submission" date="2020-04" db="EMBL/GenBank/DDBJ databases">
        <title>MicrobeNet Type strains.</title>
        <authorList>
            <person name="Nicholson A.C."/>
        </authorList>
    </citation>
    <scope>NUCLEOTIDE SEQUENCE [LARGE SCALE GENOMIC DNA]</scope>
    <source>
        <strain evidence="3 4">ATCC 23612</strain>
    </source>
</reference>
<accession>A0A7X6RNN9</accession>
<comment type="caution">
    <text evidence="3">The sequence shown here is derived from an EMBL/GenBank/DDBJ whole genome shotgun (WGS) entry which is preliminary data.</text>
</comment>
<dbReference type="Pfam" id="PF26450">
    <property type="entry name" value="DUF8129"/>
    <property type="match status" value="1"/>
</dbReference>
<organism evidence="3 4">
    <name type="scientific">Nocardiopsis alborubida</name>
    <dbReference type="NCBI Taxonomy" id="146802"/>
    <lineage>
        <taxon>Bacteria</taxon>
        <taxon>Bacillati</taxon>
        <taxon>Actinomycetota</taxon>
        <taxon>Actinomycetes</taxon>
        <taxon>Streptosporangiales</taxon>
        <taxon>Nocardiopsidaceae</taxon>
        <taxon>Nocardiopsis</taxon>
    </lineage>
</organism>
<proteinExistence type="predicted"/>
<name>A0A7X6RNN9_9ACTN</name>
<feature type="region of interest" description="Disordered" evidence="1">
    <location>
        <begin position="61"/>
        <end position="101"/>
    </location>
</feature>
<evidence type="ECO:0000259" key="2">
    <source>
        <dbReference type="Pfam" id="PF26450"/>
    </source>
</evidence>
<evidence type="ECO:0000313" key="4">
    <source>
        <dbReference type="Proteomes" id="UP000553209"/>
    </source>
</evidence>
<protein>
    <recommendedName>
        <fullName evidence="2">DUF8129 domain-containing protein</fullName>
    </recommendedName>
</protein>
<feature type="compositionally biased region" description="Basic and acidic residues" evidence="1">
    <location>
        <begin position="91"/>
        <end position="101"/>
    </location>
</feature>
<feature type="compositionally biased region" description="Basic and acidic residues" evidence="1">
    <location>
        <begin position="61"/>
        <end position="79"/>
    </location>
</feature>
<dbReference type="Proteomes" id="UP000553209">
    <property type="component" value="Unassembled WGS sequence"/>
</dbReference>
<sequence>MGGMAATPPIPDYEDLSIRALDERVRPLPAERVRELIAYEESHSGRMEVLELLEDRLHSVEGRDEAHRGAGPEGRHDVAADAADARAVPRSPERPPGRDPS</sequence>
<evidence type="ECO:0000256" key="1">
    <source>
        <dbReference type="SAM" id="MobiDB-lite"/>
    </source>
</evidence>
<dbReference type="EMBL" id="JAAXPG010000001">
    <property type="protein sequence ID" value="NKY96307.1"/>
    <property type="molecule type" value="Genomic_DNA"/>
</dbReference>
<dbReference type="AlphaFoldDB" id="A0A7X6RNN9"/>
<keyword evidence="4" id="KW-1185">Reference proteome</keyword>
<dbReference type="InterPro" id="IPR058442">
    <property type="entry name" value="DUF8129"/>
</dbReference>
<gene>
    <name evidence="3" type="ORF">HGB44_01250</name>
</gene>
<feature type="domain" description="DUF8129" evidence="2">
    <location>
        <begin position="16"/>
        <end position="57"/>
    </location>
</feature>